<dbReference type="Pfam" id="PF00571">
    <property type="entry name" value="CBS"/>
    <property type="match status" value="2"/>
</dbReference>
<protein>
    <submittedName>
        <fullName evidence="2">Histidine kinase</fullName>
    </submittedName>
</protein>
<gene>
    <name evidence="2" type="ORF">CN97_00205</name>
</gene>
<evidence type="ECO:0000313" key="3">
    <source>
        <dbReference type="Proteomes" id="UP000028826"/>
    </source>
</evidence>
<keyword evidence="1" id="KW-0129">CBS domain</keyword>
<evidence type="ECO:0000313" key="2">
    <source>
        <dbReference type="EMBL" id="KFI27657.1"/>
    </source>
</evidence>
<dbReference type="InterPro" id="IPR000644">
    <property type="entry name" value="CBS_dom"/>
</dbReference>
<comment type="caution">
    <text evidence="2">The sequence shown here is derived from an EMBL/GenBank/DDBJ whole genome shotgun (WGS) entry which is preliminary data.</text>
</comment>
<organism evidence="2 3">
    <name type="scientific">Haematobacter massiliensis</name>
    <dbReference type="NCBI Taxonomy" id="195105"/>
    <lineage>
        <taxon>Bacteria</taxon>
        <taxon>Pseudomonadati</taxon>
        <taxon>Pseudomonadota</taxon>
        <taxon>Alphaproteobacteria</taxon>
        <taxon>Rhodobacterales</taxon>
        <taxon>Paracoccaceae</taxon>
        <taxon>Haematobacter</taxon>
    </lineage>
</organism>
<dbReference type="InterPro" id="IPR044725">
    <property type="entry name" value="CBSX3_CBS_dom"/>
</dbReference>
<dbReference type="InterPro" id="IPR051257">
    <property type="entry name" value="Diverse_CBS-Domain"/>
</dbReference>
<name>A0A086Y057_9RHOB</name>
<dbReference type="PROSITE" id="PS51371">
    <property type="entry name" value="CBS"/>
    <property type="match status" value="2"/>
</dbReference>
<dbReference type="EMBL" id="JGYG01000010">
    <property type="protein sequence ID" value="KFI27657.1"/>
    <property type="molecule type" value="Genomic_DNA"/>
</dbReference>
<dbReference type="CDD" id="cd04623">
    <property type="entry name" value="CBS_pair_bac_euk"/>
    <property type="match status" value="1"/>
</dbReference>
<dbReference type="SMART" id="SM00116">
    <property type="entry name" value="CBS"/>
    <property type="match status" value="2"/>
</dbReference>
<evidence type="ECO:0000256" key="1">
    <source>
        <dbReference type="ARBA" id="ARBA00023122"/>
    </source>
</evidence>
<proteinExistence type="predicted"/>
<dbReference type="PANTHER" id="PTHR43080:SF2">
    <property type="entry name" value="CBS DOMAIN-CONTAINING PROTEIN"/>
    <property type="match status" value="1"/>
</dbReference>
<dbReference type="AlphaFoldDB" id="A0A086Y057"/>
<dbReference type="PANTHER" id="PTHR43080">
    <property type="entry name" value="CBS DOMAIN-CONTAINING PROTEIN CBSX3, MITOCHONDRIAL"/>
    <property type="match status" value="1"/>
</dbReference>
<keyword evidence="2" id="KW-0808">Transferase</keyword>
<dbReference type="eggNOG" id="COG0517">
    <property type="taxonomic scope" value="Bacteria"/>
</dbReference>
<dbReference type="STRING" id="195105.CN97_00205"/>
<dbReference type="OrthoDB" id="9807125at2"/>
<reference evidence="2 3" key="1">
    <citation type="submission" date="2014-03" db="EMBL/GenBank/DDBJ databases">
        <title>Genome of Haematobacter massiliensis CCUG 47968.</title>
        <authorList>
            <person name="Wang D."/>
            <person name="Wang G."/>
        </authorList>
    </citation>
    <scope>NUCLEOTIDE SEQUENCE [LARGE SCALE GENOMIC DNA]</scope>
    <source>
        <strain evidence="2 3">CCUG 47968</strain>
    </source>
</reference>
<keyword evidence="2" id="KW-0418">Kinase</keyword>
<dbReference type="SUPFAM" id="SSF54631">
    <property type="entry name" value="CBS-domain pair"/>
    <property type="match status" value="1"/>
</dbReference>
<accession>A0A086Y057</accession>
<dbReference type="Proteomes" id="UP000028826">
    <property type="component" value="Unassembled WGS sequence"/>
</dbReference>
<dbReference type="RefSeq" id="WP_035712768.1">
    <property type="nucleotide sequence ID" value="NZ_CAMIFG010000162.1"/>
</dbReference>
<sequence>MLVRQVLSGKGSGNVATIDPDMTVAEAARQLSSRKIGCLVVSADGRTLDGILSERDIVREIGRQGPGCLEAPVRSMMTTKVVTCAPGDEGVVILSRMTEGRFRHMPVLEEGAMVGLISIGDMVKARLSELSMEKEALEGMIMGY</sequence>
<keyword evidence="3" id="KW-1185">Reference proteome</keyword>
<dbReference type="GO" id="GO:0016301">
    <property type="term" value="F:kinase activity"/>
    <property type="evidence" value="ECO:0007669"/>
    <property type="project" value="UniProtKB-KW"/>
</dbReference>
<dbReference type="InterPro" id="IPR046342">
    <property type="entry name" value="CBS_dom_sf"/>
</dbReference>
<dbReference type="Gene3D" id="3.10.580.10">
    <property type="entry name" value="CBS-domain"/>
    <property type="match status" value="1"/>
</dbReference>